<dbReference type="Pfam" id="PF00106">
    <property type="entry name" value="adh_short"/>
    <property type="match status" value="1"/>
</dbReference>
<dbReference type="PRINTS" id="PR00080">
    <property type="entry name" value="SDRFAMILY"/>
</dbReference>
<dbReference type="PRINTS" id="PR00081">
    <property type="entry name" value="GDHRDH"/>
</dbReference>
<dbReference type="PANTHER" id="PTHR44169:SF6">
    <property type="entry name" value="NADPH-DEPENDENT 1-ACYLDIHYDROXYACETONE PHOSPHATE REDUCTASE"/>
    <property type="match status" value="1"/>
</dbReference>
<dbReference type="AlphaFoldDB" id="A0A1I0NVA5"/>
<proteinExistence type="inferred from homology"/>
<dbReference type="FunFam" id="3.40.50.720:FF:000084">
    <property type="entry name" value="Short-chain dehydrogenase reductase"/>
    <property type="match status" value="1"/>
</dbReference>
<dbReference type="InterPro" id="IPR020904">
    <property type="entry name" value="Sc_DH/Rdtase_CS"/>
</dbReference>
<evidence type="ECO:0000313" key="6">
    <source>
        <dbReference type="Proteomes" id="UP000198518"/>
    </source>
</evidence>
<dbReference type="OrthoDB" id="10157at2157"/>
<name>A0A1I0NVA5_9EURY</name>
<organism evidence="5 6">
    <name type="scientific">Halobacterium jilantaiense</name>
    <dbReference type="NCBI Taxonomy" id="355548"/>
    <lineage>
        <taxon>Archaea</taxon>
        <taxon>Methanobacteriati</taxon>
        <taxon>Methanobacteriota</taxon>
        <taxon>Stenosarchaea group</taxon>
        <taxon>Halobacteria</taxon>
        <taxon>Halobacteriales</taxon>
        <taxon>Halobacteriaceae</taxon>
        <taxon>Halobacterium</taxon>
    </lineage>
</organism>
<keyword evidence="2" id="KW-0560">Oxidoreductase</keyword>
<keyword evidence="6" id="KW-1185">Reference proteome</keyword>
<evidence type="ECO:0000256" key="2">
    <source>
        <dbReference type="ARBA" id="ARBA00023002"/>
    </source>
</evidence>
<dbReference type="InterPro" id="IPR057326">
    <property type="entry name" value="KR_dom"/>
</dbReference>
<dbReference type="SMART" id="SM00822">
    <property type="entry name" value="PKS_KR"/>
    <property type="match status" value="1"/>
</dbReference>
<dbReference type="Proteomes" id="UP000198518">
    <property type="component" value="Unassembled WGS sequence"/>
</dbReference>
<comment type="similarity">
    <text evidence="1 3">Belongs to the short-chain dehydrogenases/reductases (SDR) family.</text>
</comment>
<dbReference type="GO" id="GO:0016491">
    <property type="term" value="F:oxidoreductase activity"/>
    <property type="evidence" value="ECO:0007669"/>
    <property type="project" value="UniProtKB-KW"/>
</dbReference>
<evidence type="ECO:0000259" key="4">
    <source>
        <dbReference type="SMART" id="SM00822"/>
    </source>
</evidence>
<dbReference type="PROSITE" id="PS00061">
    <property type="entry name" value="ADH_SHORT"/>
    <property type="match status" value="1"/>
</dbReference>
<dbReference type="CDD" id="cd05374">
    <property type="entry name" value="17beta-HSD-like_SDR_c"/>
    <property type="match status" value="1"/>
</dbReference>
<evidence type="ECO:0000256" key="1">
    <source>
        <dbReference type="ARBA" id="ARBA00006484"/>
    </source>
</evidence>
<dbReference type="SUPFAM" id="SSF51735">
    <property type="entry name" value="NAD(P)-binding Rossmann-fold domains"/>
    <property type="match status" value="1"/>
</dbReference>
<dbReference type="EMBL" id="FOJA01000001">
    <property type="protein sequence ID" value="SEW05722.1"/>
    <property type="molecule type" value="Genomic_DNA"/>
</dbReference>
<accession>A0A1I0NVA5</accession>
<evidence type="ECO:0000256" key="3">
    <source>
        <dbReference type="RuleBase" id="RU000363"/>
    </source>
</evidence>
<dbReference type="PANTHER" id="PTHR44169">
    <property type="entry name" value="NADPH-DEPENDENT 1-ACYLDIHYDROXYACETONE PHOSPHATE REDUCTASE"/>
    <property type="match status" value="1"/>
</dbReference>
<dbReference type="InterPro" id="IPR036291">
    <property type="entry name" value="NAD(P)-bd_dom_sf"/>
</dbReference>
<reference evidence="5 6" key="1">
    <citation type="submission" date="2016-10" db="EMBL/GenBank/DDBJ databases">
        <authorList>
            <person name="de Groot N.N."/>
        </authorList>
    </citation>
    <scope>NUCLEOTIDE SEQUENCE [LARGE SCALE GENOMIC DNA]</scope>
    <source>
        <strain evidence="5 6">CGMCC 1.5337</strain>
    </source>
</reference>
<protein>
    <submittedName>
        <fullName evidence="5">NADP-dependent 3-hydroxy acid dehydrogenase YdfG</fullName>
    </submittedName>
</protein>
<dbReference type="InterPro" id="IPR002347">
    <property type="entry name" value="SDR_fam"/>
</dbReference>
<dbReference type="RefSeq" id="WP_089668429.1">
    <property type="nucleotide sequence ID" value="NZ_FOJA01000001.1"/>
</dbReference>
<gene>
    <name evidence="5" type="ORF">SAMN04487945_1183</name>
</gene>
<sequence>MQKVALVTGCSSGVGAATARALRREEWTVVATARDTDDLAALAAETGCETAELDVTKPAQCRNVVDSVVDEHGRLDCLVNNAGYAQLGPLEDVPPRELHRQFDVNVYGPHRLIRAALPHMREREDGTIVNVSSVSGRVATPGMGAYNGSKFALEGMSDALRNEVAEYGVDVALVEPGPVDTGFQDRAESSMDSLDPSGAYERVYSWFEDASAVNGLGSVQPDEVAEVVVEAAVSPDPAARYPVAQAGRVGVLARFLPDGVLDYGYRAMLKWLT</sequence>
<dbReference type="Gene3D" id="3.40.50.720">
    <property type="entry name" value="NAD(P)-binding Rossmann-like Domain"/>
    <property type="match status" value="1"/>
</dbReference>
<evidence type="ECO:0000313" key="5">
    <source>
        <dbReference type="EMBL" id="SEW05722.1"/>
    </source>
</evidence>
<dbReference type="STRING" id="355548.SAMN04487945_1183"/>
<feature type="domain" description="Ketoreductase" evidence="4">
    <location>
        <begin position="3"/>
        <end position="182"/>
    </location>
</feature>